<keyword evidence="7" id="KW-1185">Reference proteome</keyword>
<evidence type="ECO:0000256" key="2">
    <source>
        <dbReference type="SAM" id="Coils"/>
    </source>
</evidence>
<reference evidence="6 7" key="1">
    <citation type="submission" date="2015-09" db="EMBL/GenBank/DDBJ databases">
        <title>Host preference determinants of Valsa canker pathogens revealed by comparative genomics.</title>
        <authorList>
            <person name="Yin Z."/>
            <person name="Huang L."/>
        </authorList>
    </citation>
    <scope>NUCLEOTIDE SEQUENCE [LARGE SCALE GENOMIC DNA]</scope>
    <source>
        <strain evidence="6 7">YSFL</strain>
    </source>
</reference>
<comment type="caution">
    <text evidence="6">The sequence shown here is derived from an EMBL/GenBank/DDBJ whole genome shotgun (WGS) entry which is preliminary data.</text>
</comment>
<dbReference type="Pfam" id="PF25053">
    <property type="entry name" value="DUF7791"/>
    <property type="match status" value="1"/>
</dbReference>
<keyword evidence="1" id="KW-0677">Repeat</keyword>
<dbReference type="EMBL" id="LJZO01000035">
    <property type="protein sequence ID" value="ROV92880.1"/>
    <property type="molecule type" value="Genomic_DNA"/>
</dbReference>
<accession>A0A423VPD2</accession>
<evidence type="ECO:0000259" key="5">
    <source>
        <dbReference type="Pfam" id="PF25053"/>
    </source>
</evidence>
<dbReference type="Pfam" id="PF17111">
    <property type="entry name" value="PigL_N"/>
    <property type="match status" value="1"/>
</dbReference>
<protein>
    <submittedName>
        <fullName evidence="6">Uncharacterized protein</fullName>
    </submittedName>
</protein>
<dbReference type="SUPFAM" id="SSF52540">
    <property type="entry name" value="P-loop containing nucleoside triphosphate hydrolases"/>
    <property type="match status" value="1"/>
</dbReference>
<dbReference type="Pfam" id="PF24883">
    <property type="entry name" value="NPHP3_N"/>
    <property type="match status" value="1"/>
</dbReference>
<feature type="coiled-coil region" evidence="2">
    <location>
        <begin position="67"/>
        <end position="94"/>
    </location>
</feature>
<name>A0A423VPD2_CYTCH</name>
<proteinExistence type="predicted"/>
<dbReference type="PANTHER" id="PTHR10039:SF5">
    <property type="entry name" value="NACHT DOMAIN-CONTAINING PROTEIN"/>
    <property type="match status" value="1"/>
</dbReference>
<dbReference type="PANTHER" id="PTHR10039">
    <property type="entry name" value="AMELOGENIN"/>
    <property type="match status" value="1"/>
</dbReference>
<dbReference type="InterPro" id="IPR056884">
    <property type="entry name" value="NPHP3-like_N"/>
</dbReference>
<dbReference type="Proteomes" id="UP000284375">
    <property type="component" value="Unassembled WGS sequence"/>
</dbReference>
<dbReference type="Gene3D" id="3.40.50.300">
    <property type="entry name" value="P-loop containing nucleotide triphosphate hydrolases"/>
    <property type="match status" value="1"/>
</dbReference>
<dbReference type="InterPro" id="IPR056693">
    <property type="entry name" value="DUF7791"/>
</dbReference>
<sequence length="1031" mass="116827">MAIDPFTAIGAASAILSFIDFSWKLVAGAHEIYNASDGTSKDNANVRVMVGNLQALTENLGTSALGNSKSEVELKRLAADCNTLSKELKMLLQKLQRTGGKWDSVKVKLRSMRKKDEINSIRGRLTEYTSQITLVINTILLDQQAGIKSQLDSMQTVGSQSATTTDQKLEDIRDSLTNTLATALSTQQNVADLRGEIGGDRDVVSQQTAMLHQIKTKLDNLQDLIQVIPVEKRILEHVFFTTMFDREEAIHDAEEGTFAWLLEGQDDLWAERAKLVRSEGDLPFVVDLDEIDENQRGERKLAIEKIGNWLQHGSGVLHLSGKAGSGKSTAMELIVHHKRTRAELEHWAGDKCLVTSDHYFWSTGDEMQRSLEGLYRSILFDILRQCPNLIPAVFPEQWAALRSDNHRHPGSQGPIDIEKSLFRASKIKNALDRLVTEQLDDRYCICLFVDGLDEFEGDPLEHRQLAESFSKWSARPNVKCLLSSRPHPEFHQTFPEETRLHLHRLNERDIYTFSLHMFERDSKIGRMRSFYKRLVYKVVQNSEGVFLWAFLVVRILLGSAGFESERILGQTLSSLPKELGKLYQTLLESLDSFQRQRADKMLFLALSETQMSLPLSTLAYSWLDMLQDPMFPFADTCRRSVDQLTEQCDSVEQRIASLTKGLLEVGPSQKTWSNPPELLSKGVRFLHRTVADYLRCGGVLTCESTFNLSDAYWRLRIAEIAALEELKLNDDSTFQYMLNMFIPFKSYAHVDEPSHDLLKRADRETFTGQTMSLPHFLLSTGLSSYILAQAPSRPRTASAVSDLNLLLAWVVQSYVHSSDVTQQLLSQGFHFRDKVRLYFTSEQDEFVGHDDSALVPQGTGTVWIVFVAQLWVYIESVLVIYQDEPNAMWPVKVMLERLAVFIDNGADPDVVISFKHRIDRETMFYTSLLGVVRAVRREFPTIIDLEGPPWKRVLSGEDSTSRKLPPWAERIPGSDSQIETLENLGGLTFTPLGESRYATEGALPARVWALKATYFCTREECVPADMKFRLC</sequence>
<evidence type="ECO:0000259" key="3">
    <source>
        <dbReference type="Pfam" id="PF17111"/>
    </source>
</evidence>
<organism evidence="6 7">
    <name type="scientific">Cytospora chrysosperma</name>
    <name type="common">Cytospora canker fungus</name>
    <name type="synonym">Sphaeria chrysosperma</name>
    <dbReference type="NCBI Taxonomy" id="252740"/>
    <lineage>
        <taxon>Eukaryota</taxon>
        <taxon>Fungi</taxon>
        <taxon>Dikarya</taxon>
        <taxon>Ascomycota</taxon>
        <taxon>Pezizomycotina</taxon>
        <taxon>Sordariomycetes</taxon>
        <taxon>Sordariomycetidae</taxon>
        <taxon>Diaporthales</taxon>
        <taxon>Cytosporaceae</taxon>
        <taxon>Cytospora</taxon>
    </lineage>
</organism>
<dbReference type="InterPro" id="IPR031348">
    <property type="entry name" value="PigL_N"/>
</dbReference>
<dbReference type="STRING" id="252740.A0A423VPD2"/>
<evidence type="ECO:0000313" key="6">
    <source>
        <dbReference type="EMBL" id="ROV92880.1"/>
    </source>
</evidence>
<dbReference type="OrthoDB" id="5242845at2759"/>
<evidence type="ECO:0000259" key="4">
    <source>
        <dbReference type="Pfam" id="PF24883"/>
    </source>
</evidence>
<feature type="domain" description="Nephrocystin 3-like N-terminal" evidence="4">
    <location>
        <begin position="304"/>
        <end position="485"/>
    </location>
</feature>
<dbReference type="InterPro" id="IPR027417">
    <property type="entry name" value="P-loop_NTPase"/>
</dbReference>
<gene>
    <name evidence="6" type="ORF">VSDG_06370</name>
</gene>
<keyword evidence="2" id="KW-0175">Coiled coil</keyword>
<feature type="domain" description="DUF7791" evidence="5">
    <location>
        <begin position="589"/>
        <end position="720"/>
    </location>
</feature>
<feature type="domain" description="Azaphilone pigments biosynthesis cluster protein L N-terminal" evidence="3">
    <location>
        <begin position="8"/>
        <end position="191"/>
    </location>
</feature>
<evidence type="ECO:0000256" key="1">
    <source>
        <dbReference type="ARBA" id="ARBA00022737"/>
    </source>
</evidence>
<feature type="coiled-coil region" evidence="2">
    <location>
        <begin position="634"/>
        <end position="661"/>
    </location>
</feature>
<dbReference type="AlphaFoldDB" id="A0A423VPD2"/>
<evidence type="ECO:0000313" key="7">
    <source>
        <dbReference type="Proteomes" id="UP000284375"/>
    </source>
</evidence>